<keyword evidence="4" id="KW-1185">Reference proteome</keyword>
<dbReference type="Gene3D" id="3.40.50.720">
    <property type="entry name" value="NAD(P)-binding Rossmann-like Domain"/>
    <property type="match status" value="1"/>
</dbReference>
<dbReference type="PANTHER" id="PTHR10366">
    <property type="entry name" value="NAD DEPENDENT EPIMERASE/DEHYDRATASE"/>
    <property type="match status" value="1"/>
</dbReference>
<protein>
    <submittedName>
        <fullName evidence="3">Uncharacterized protein</fullName>
    </submittedName>
</protein>
<proteinExistence type="predicted"/>
<dbReference type="PANTHER" id="PTHR10366:SF563">
    <property type="entry name" value="CINNAMOYL-COA REDUCTASE 16"/>
    <property type="match status" value="1"/>
</dbReference>
<accession>A0AAN8YZ58</accession>
<comment type="caution">
    <text evidence="3">The sequence shown here is derived from an EMBL/GenBank/DDBJ whole genome shotgun (WGS) entry which is preliminary data.</text>
</comment>
<keyword evidence="2" id="KW-0560">Oxidoreductase</keyword>
<organism evidence="3 4">
    <name type="scientific">Dillenia turbinata</name>
    <dbReference type="NCBI Taxonomy" id="194707"/>
    <lineage>
        <taxon>Eukaryota</taxon>
        <taxon>Viridiplantae</taxon>
        <taxon>Streptophyta</taxon>
        <taxon>Embryophyta</taxon>
        <taxon>Tracheophyta</taxon>
        <taxon>Spermatophyta</taxon>
        <taxon>Magnoliopsida</taxon>
        <taxon>eudicotyledons</taxon>
        <taxon>Gunneridae</taxon>
        <taxon>Pentapetalae</taxon>
        <taxon>Dilleniales</taxon>
        <taxon>Dilleniaceae</taxon>
        <taxon>Dillenia</taxon>
    </lineage>
</organism>
<dbReference type="Proteomes" id="UP001370490">
    <property type="component" value="Unassembled WGS sequence"/>
</dbReference>
<dbReference type="EMBL" id="JBAMMX010000022">
    <property type="protein sequence ID" value="KAK6918541.1"/>
    <property type="molecule type" value="Genomic_DNA"/>
</dbReference>
<evidence type="ECO:0000256" key="1">
    <source>
        <dbReference type="ARBA" id="ARBA00022857"/>
    </source>
</evidence>
<dbReference type="InterPro" id="IPR036291">
    <property type="entry name" value="NAD(P)-bd_dom_sf"/>
</dbReference>
<keyword evidence="1" id="KW-0521">NADP</keyword>
<evidence type="ECO:0000313" key="4">
    <source>
        <dbReference type="Proteomes" id="UP001370490"/>
    </source>
</evidence>
<dbReference type="InterPro" id="IPR050425">
    <property type="entry name" value="NAD(P)_dehydrat-like"/>
</dbReference>
<dbReference type="SUPFAM" id="SSF51735">
    <property type="entry name" value="NAD(P)-binding Rossmann-fold domains"/>
    <property type="match status" value="1"/>
</dbReference>
<evidence type="ECO:0000313" key="3">
    <source>
        <dbReference type="EMBL" id="KAK6918541.1"/>
    </source>
</evidence>
<dbReference type="GO" id="GO:0016616">
    <property type="term" value="F:oxidoreductase activity, acting on the CH-OH group of donors, NAD or NADP as acceptor"/>
    <property type="evidence" value="ECO:0007669"/>
    <property type="project" value="TreeGrafter"/>
</dbReference>
<gene>
    <name evidence="3" type="ORF">RJ641_016963</name>
</gene>
<reference evidence="3 4" key="1">
    <citation type="submission" date="2023-12" db="EMBL/GenBank/DDBJ databases">
        <title>A high-quality genome assembly for Dillenia turbinata (Dilleniales).</title>
        <authorList>
            <person name="Chanderbali A."/>
        </authorList>
    </citation>
    <scope>NUCLEOTIDE SEQUENCE [LARGE SCALE GENOMIC DNA]</scope>
    <source>
        <strain evidence="3">LSX21</strain>
        <tissue evidence="3">Leaf</tissue>
    </source>
</reference>
<sequence length="152" mass="16862">MQGTLGILELAQTLWSVNNSSSGKRVFMTGDKNLDMVDENVWVDVDNTSVQDINREGSLDFAEENGLDLVTLIPYLVVGPYISSQLPGNKESTSMVHTDDLASAHIFLLEYPNAKGHYICSYNEASVNQMAELLWAKYPQYQITNAGQLSQL</sequence>
<dbReference type="AlphaFoldDB" id="A0AAN8YZ58"/>
<evidence type="ECO:0000256" key="2">
    <source>
        <dbReference type="ARBA" id="ARBA00023002"/>
    </source>
</evidence>
<name>A0AAN8YZ58_9MAGN</name>